<dbReference type="Pfam" id="PF18924">
    <property type="entry name" value="DUF5674"/>
    <property type="match status" value="1"/>
</dbReference>
<organism evidence="1 2">
    <name type="scientific">Candidatus Taylorbacteria bacterium RIFCSPHIGHO2_01_FULL_46_22b</name>
    <dbReference type="NCBI Taxonomy" id="1802301"/>
    <lineage>
        <taxon>Bacteria</taxon>
        <taxon>Candidatus Tayloriibacteriota</taxon>
    </lineage>
</organism>
<dbReference type="Proteomes" id="UP000178873">
    <property type="component" value="Unassembled WGS sequence"/>
</dbReference>
<dbReference type="STRING" id="1802301.A2664_03705"/>
<reference evidence="1 2" key="1">
    <citation type="journal article" date="2016" name="Nat. Commun.">
        <title>Thousands of microbial genomes shed light on interconnected biogeochemical processes in an aquifer system.</title>
        <authorList>
            <person name="Anantharaman K."/>
            <person name="Brown C.T."/>
            <person name="Hug L.A."/>
            <person name="Sharon I."/>
            <person name="Castelle C.J."/>
            <person name="Probst A.J."/>
            <person name="Thomas B.C."/>
            <person name="Singh A."/>
            <person name="Wilkins M.J."/>
            <person name="Karaoz U."/>
            <person name="Brodie E.L."/>
            <person name="Williams K.H."/>
            <person name="Hubbard S.S."/>
            <person name="Banfield J.F."/>
        </authorList>
    </citation>
    <scope>NUCLEOTIDE SEQUENCE [LARGE SCALE GENOMIC DNA]</scope>
</reference>
<sequence length="112" mass="12514">MKIIKDTISIDEAKEIGKEFYDDMVKGAIDIANGVVALGGEYHIDAATVLTDAGSSAVNIWGFNIVFNKPKEERLEYTALINIKPSLGNREMYIQDDKIRQRIKEIVDAKVI</sequence>
<proteinExistence type="predicted"/>
<name>A0A1G2M1S4_9BACT</name>
<evidence type="ECO:0000313" key="1">
    <source>
        <dbReference type="EMBL" id="OHA17817.1"/>
    </source>
</evidence>
<protein>
    <submittedName>
        <fullName evidence="1">Uncharacterized protein</fullName>
    </submittedName>
</protein>
<dbReference type="InterPro" id="IPR043731">
    <property type="entry name" value="DUF5674"/>
</dbReference>
<evidence type="ECO:0000313" key="2">
    <source>
        <dbReference type="Proteomes" id="UP000178873"/>
    </source>
</evidence>
<gene>
    <name evidence="1" type="ORF">A2664_03705</name>
</gene>
<dbReference type="EMBL" id="MHRF01000013">
    <property type="protein sequence ID" value="OHA17817.1"/>
    <property type="molecule type" value="Genomic_DNA"/>
</dbReference>
<comment type="caution">
    <text evidence="1">The sequence shown here is derived from an EMBL/GenBank/DDBJ whole genome shotgun (WGS) entry which is preliminary data.</text>
</comment>
<dbReference type="AlphaFoldDB" id="A0A1G2M1S4"/>
<accession>A0A1G2M1S4</accession>